<dbReference type="EMBL" id="GGFL01007137">
    <property type="protein sequence ID" value="MBW71315.1"/>
    <property type="molecule type" value="Transcribed_RNA"/>
</dbReference>
<proteinExistence type="predicted"/>
<reference evidence="2" key="1">
    <citation type="submission" date="2018-01" db="EMBL/GenBank/DDBJ databases">
        <title>An insight into the sialome of Amazonian anophelines.</title>
        <authorList>
            <person name="Ribeiro J.M."/>
            <person name="Scarpassa V."/>
            <person name="Calvo E."/>
        </authorList>
    </citation>
    <scope>NUCLEOTIDE SEQUENCE</scope>
</reference>
<organism evidence="2">
    <name type="scientific">Anopheles darlingi</name>
    <name type="common">Mosquito</name>
    <dbReference type="NCBI Taxonomy" id="43151"/>
    <lineage>
        <taxon>Eukaryota</taxon>
        <taxon>Metazoa</taxon>
        <taxon>Ecdysozoa</taxon>
        <taxon>Arthropoda</taxon>
        <taxon>Hexapoda</taxon>
        <taxon>Insecta</taxon>
        <taxon>Pterygota</taxon>
        <taxon>Neoptera</taxon>
        <taxon>Endopterygota</taxon>
        <taxon>Diptera</taxon>
        <taxon>Nematocera</taxon>
        <taxon>Culicoidea</taxon>
        <taxon>Culicidae</taxon>
        <taxon>Anophelinae</taxon>
        <taxon>Anopheles</taxon>
    </lineage>
</organism>
<evidence type="ECO:0000313" key="2">
    <source>
        <dbReference type="EMBL" id="MBW71315.1"/>
    </source>
</evidence>
<accession>A0A2M4D196</accession>
<feature type="signal peptide" evidence="1">
    <location>
        <begin position="1"/>
        <end position="28"/>
    </location>
</feature>
<dbReference type="AlphaFoldDB" id="A0A2M4D196"/>
<keyword evidence="1" id="KW-0732">Signal</keyword>
<name>A0A2M4D196_ANODA</name>
<protein>
    <submittedName>
        <fullName evidence="2">Putative secreted protein</fullName>
    </submittedName>
</protein>
<evidence type="ECO:0000256" key="1">
    <source>
        <dbReference type="SAM" id="SignalP"/>
    </source>
</evidence>
<feature type="chain" id="PRO_5014908543" evidence="1">
    <location>
        <begin position="29"/>
        <end position="87"/>
    </location>
</feature>
<sequence>MHHGLLHHFGMLLKHLISFMVQCPSASPLPLYTPCSAGMFLGLVSMVPETAWRKTRVTISYHRLHRCWPTAQRVHRCWPTGRRFYKC</sequence>